<accession>Q0JWM3</accession>
<organism evidence="1">
    <name type="scientific">Streptomyces ambofaciens</name>
    <dbReference type="NCBI Taxonomy" id="1889"/>
    <lineage>
        <taxon>Bacteria</taxon>
        <taxon>Bacillati</taxon>
        <taxon>Actinomycetota</taxon>
        <taxon>Actinomycetes</taxon>
        <taxon>Kitasatosporales</taxon>
        <taxon>Streptomycetaceae</taxon>
        <taxon>Streptomyces</taxon>
    </lineage>
</organism>
<dbReference type="EMBL" id="AM279695">
    <property type="protein sequence ID" value="CAK51142.1"/>
    <property type="molecule type" value="Genomic_DNA"/>
</dbReference>
<evidence type="ECO:0000313" key="1">
    <source>
        <dbReference type="EMBL" id="CAK51142.1"/>
    </source>
</evidence>
<dbReference type="EMBL" id="AM279694">
    <property type="protein sequence ID" value="CAK50904.1"/>
    <property type="molecule type" value="Genomic_DNA"/>
</dbReference>
<reference evidence="1" key="1">
    <citation type="journal article" date="2006" name="J. Bacteriol.">
        <title>Intraspecific variability of the terminal inverted repeats of the linear chromosome of Streptomyces ambofaciens.</title>
        <authorList>
            <person name="Choulet F."/>
            <person name="Gallois A."/>
            <person name="Aigle B."/>
            <person name="Mangenot S."/>
            <person name="Gerbaud C."/>
            <person name="Truong C."/>
            <person name="Francou F.X."/>
            <person name="Borges F."/>
            <person name="Fourrier C."/>
            <person name="Guerineau M."/>
            <person name="Decaris B."/>
            <person name="Barbe V."/>
            <person name="Pernodet J.L."/>
            <person name="Leblond P."/>
        </authorList>
    </citation>
    <scope>NUCLEOTIDE SEQUENCE</scope>
    <source>
        <strain evidence="1">DSM40697</strain>
    </source>
</reference>
<proteinExistence type="predicted"/>
<sequence length="41" mass="4630">MLRLQADRMWLQSGGSCRLTVFSPVDDETAEKLERLHVLAG</sequence>
<dbReference type="AlphaFoldDB" id="Q0JWM3"/>
<gene>
    <name evidence="1" type="ORF">DSMT0061</name>
</gene>
<dbReference type="RefSeq" id="WP_256359349.1">
    <property type="nucleotide sequence ID" value="NZ_CP012949.1"/>
</dbReference>
<protein>
    <submittedName>
        <fullName evidence="1">Uncharacterized protein</fullName>
    </submittedName>
</protein>
<name>Q0JWM3_STRAM</name>